<accession>A0A0E9SV71</accession>
<protein>
    <submittedName>
        <fullName evidence="1">Uncharacterized protein</fullName>
    </submittedName>
</protein>
<reference evidence="1" key="1">
    <citation type="submission" date="2014-11" db="EMBL/GenBank/DDBJ databases">
        <authorList>
            <person name="Amaro Gonzalez C."/>
        </authorList>
    </citation>
    <scope>NUCLEOTIDE SEQUENCE</scope>
</reference>
<name>A0A0E9SV71_ANGAN</name>
<reference evidence="1" key="2">
    <citation type="journal article" date="2015" name="Fish Shellfish Immunol.">
        <title>Early steps in the European eel (Anguilla anguilla)-Vibrio vulnificus interaction in the gills: Role of the RtxA13 toxin.</title>
        <authorList>
            <person name="Callol A."/>
            <person name="Pajuelo D."/>
            <person name="Ebbesson L."/>
            <person name="Teles M."/>
            <person name="MacKenzie S."/>
            <person name="Amaro C."/>
        </authorList>
    </citation>
    <scope>NUCLEOTIDE SEQUENCE</scope>
</reference>
<organism evidence="1">
    <name type="scientific">Anguilla anguilla</name>
    <name type="common">European freshwater eel</name>
    <name type="synonym">Muraena anguilla</name>
    <dbReference type="NCBI Taxonomy" id="7936"/>
    <lineage>
        <taxon>Eukaryota</taxon>
        <taxon>Metazoa</taxon>
        <taxon>Chordata</taxon>
        <taxon>Craniata</taxon>
        <taxon>Vertebrata</taxon>
        <taxon>Euteleostomi</taxon>
        <taxon>Actinopterygii</taxon>
        <taxon>Neopterygii</taxon>
        <taxon>Teleostei</taxon>
        <taxon>Anguilliformes</taxon>
        <taxon>Anguillidae</taxon>
        <taxon>Anguilla</taxon>
    </lineage>
</organism>
<proteinExistence type="predicted"/>
<evidence type="ECO:0000313" key="1">
    <source>
        <dbReference type="EMBL" id="JAH45206.1"/>
    </source>
</evidence>
<dbReference type="AlphaFoldDB" id="A0A0E9SV71"/>
<dbReference type="EMBL" id="GBXM01063371">
    <property type="protein sequence ID" value="JAH45206.1"/>
    <property type="molecule type" value="Transcribed_RNA"/>
</dbReference>
<sequence>MLFCCCLSVGNSRKAEANVLGSVPVSFCGDAVCVSGSRGRFSC</sequence>